<protein>
    <submittedName>
        <fullName evidence="1">Uncharacterized protein</fullName>
    </submittedName>
</protein>
<accession>X1HV90</accession>
<reference evidence="1" key="1">
    <citation type="journal article" date="2014" name="Front. Microbiol.">
        <title>High frequency of phylogenetically diverse reductive dehalogenase-homologous genes in deep subseafloor sedimentary metagenomes.</title>
        <authorList>
            <person name="Kawai M."/>
            <person name="Futagami T."/>
            <person name="Toyoda A."/>
            <person name="Takaki Y."/>
            <person name="Nishi S."/>
            <person name="Hori S."/>
            <person name="Arai W."/>
            <person name="Tsubouchi T."/>
            <person name="Morono Y."/>
            <person name="Uchiyama I."/>
            <person name="Ito T."/>
            <person name="Fujiyama A."/>
            <person name="Inagaki F."/>
            <person name="Takami H."/>
        </authorList>
    </citation>
    <scope>NUCLEOTIDE SEQUENCE</scope>
    <source>
        <strain evidence="1">Expedition CK06-06</strain>
    </source>
</reference>
<organism evidence="1">
    <name type="scientific">marine sediment metagenome</name>
    <dbReference type="NCBI Taxonomy" id="412755"/>
    <lineage>
        <taxon>unclassified sequences</taxon>
        <taxon>metagenomes</taxon>
        <taxon>ecological metagenomes</taxon>
    </lineage>
</organism>
<dbReference type="AlphaFoldDB" id="X1HV90"/>
<sequence length="244" mass="25846">MPDIVAIETARAENISTNIIDILQMDVTGSAGGLDRTIRVNYNFGTRAHTVFDYGVATKGALKLQGNIDMSGANVELDAGVYIESPNDANALTIKGNSSIAGDVHITNPDATVDLQGGQASIGGNTVPEAYDHVFTGSPPTEFPVPEPSYFEHYVQNIYDPNNVLAEYDNVIIPAGTNPLFGAVTLRGVVFIEAPNIVRFGGNTTITGIIVGNGDLSDNSGTNQIWFTGTVNSYPVTDLPDEPQ</sequence>
<evidence type="ECO:0000313" key="1">
    <source>
        <dbReference type="EMBL" id="GAH73392.1"/>
    </source>
</evidence>
<name>X1HV90_9ZZZZ</name>
<gene>
    <name evidence="1" type="ORF">S03H2_41867</name>
</gene>
<comment type="caution">
    <text evidence="1">The sequence shown here is derived from an EMBL/GenBank/DDBJ whole genome shotgun (WGS) entry which is preliminary data.</text>
</comment>
<proteinExistence type="predicted"/>
<feature type="non-terminal residue" evidence="1">
    <location>
        <position position="244"/>
    </location>
</feature>
<dbReference type="EMBL" id="BARU01026032">
    <property type="protein sequence ID" value="GAH73392.1"/>
    <property type="molecule type" value="Genomic_DNA"/>
</dbReference>